<evidence type="ECO:0000256" key="4">
    <source>
        <dbReference type="ARBA" id="ARBA00022827"/>
    </source>
</evidence>
<evidence type="ECO:0000313" key="8">
    <source>
        <dbReference type="Proteomes" id="UP000595917"/>
    </source>
</evidence>
<evidence type="ECO:0000256" key="5">
    <source>
        <dbReference type="ARBA" id="ARBA00023002"/>
    </source>
</evidence>
<dbReference type="Proteomes" id="UP000595917">
    <property type="component" value="Chromosome"/>
</dbReference>
<dbReference type="Gene3D" id="3.20.20.220">
    <property type="match status" value="1"/>
</dbReference>
<dbReference type="Pfam" id="PF02219">
    <property type="entry name" value="MTHFR"/>
    <property type="match status" value="1"/>
</dbReference>
<keyword evidence="8" id="KW-1185">Reference proteome</keyword>
<keyword evidence="4 6" id="KW-0274">FAD</keyword>
<comment type="pathway">
    <text evidence="2 6">One-carbon metabolism; tetrahydrofolate interconversion.</text>
</comment>
<keyword evidence="3 6" id="KW-0285">Flavoprotein</keyword>
<dbReference type="GO" id="GO:0006555">
    <property type="term" value="P:methionine metabolic process"/>
    <property type="evidence" value="ECO:0007669"/>
    <property type="project" value="InterPro"/>
</dbReference>
<dbReference type="RefSeq" id="WP_215627381.1">
    <property type="nucleotide sequence ID" value="NZ_CP067089.2"/>
</dbReference>
<dbReference type="InterPro" id="IPR029041">
    <property type="entry name" value="FAD-linked_oxidoreductase-like"/>
</dbReference>
<proteinExistence type="inferred from homology"/>
<reference evidence="7" key="1">
    <citation type="submission" date="2021-01" db="EMBL/GenBank/DDBJ databases">
        <title>Description of Breznakiella homolactica.</title>
        <authorList>
            <person name="Song Y."/>
            <person name="Brune A."/>
        </authorList>
    </citation>
    <scope>NUCLEOTIDE SEQUENCE</scope>
    <source>
        <strain evidence="7">RmG30</strain>
    </source>
</reference>
<dbReference type="EMBL" id="CP067089">
    <property type="protein sequence ID" value="QQO10077.1"/>
    <property type="molecule type" value="Genomic_DNA"/>
</dbReference>
<organism evidence="7 8">
    <name type="scientific">Breznakiella homolactica</name>
    <dbReference type="NCBI Taxonomy" id="2798577"/>
    <lineage>
        <taxon>Bacteria</taxon>
        <taxon>Pseudomonadati</taxon>
        <taxon>Spirochaetota</taxon>
        <taxon>Spirochaetia</taxon>
        <taxon>Spirochaetales</taxon>
        <taxon>Breznakiellaceae</taxon>
        <taxon>Breznakiella</taxon>
    </lineage>
</organism>
<evidence type="ECO:0000256" key="3">
    <source>
        <dbReference type="ARBA" id="ARBA00022630"/>
    </source>
</evidence>
<evidence type="ECO:0000256" key="1">
    <source>
        <dbReference type="ARBA" id="ARBA00001974"/>
    </source>
</evidence>
<dbReference type="SUPFAM" id="SSF51730">
    <property type="entry name" value="FAD-linked oxidoreductase"/>
    <property type="match status" value="1"/>
</dbReference>
<name>A0A7T7XPI5_9SPIR</name>
<evidence type="ECO:0000313" key="7">
    <source>
        <dbReference type="EMBL" id="QQO10077.1"/>
    </source>
</evidence>
<dbReference type="KEGG" id="bhc:JFL75_03935"/>
<evidence type="ECO:0000256" key="6">
    <source>
        <dbReference type="RuleBase" id="RU003862"/>
    </source>
</evidence>
<keyword evidence="5 6" id="KW-0560">Oxidoreductase</keyword>
<dbReference type="InterPro" id="IPR003171">
    <property type="entry name" value="Mehydrof_redctse-like"/>
</dbReference>
<gene>
    <name evidence="7" type="ORF">JFL75_03935</name>
</gene>
<dbReference type="GO" id="GO:0004489">
    <property type="term" value="F:methylenetetrahydrofolate reductase [NAD(P)H] activity"/>
    <property type="evidence" value="ECO:0007669"/>
    <property type="project" value="InterPro"/>
</dbReference>
<evidence type="ECO:0000256" key="2">
    <source>
        <dbReference type="ARBA" id="ARBA00004777"/>
    </source>
</evidence>
<accession>A0A7T7XPI5</accession>
<comment type="cofactor">
    <cofactor evidence="1 6">
        <name>FAD</name>
        <dbReference type="ChEBI" id="CHEBI:57692"/>
    </cofactor>
</comment>
<sequence>MLVSLEIVPRDREALESGAAAALAFPRISHINVPDLLRFSIRSWEANDILDAGAGPDKPRPFGFIPHLRAIDFDLDQPFPHREFFSSRGITKVLVIAGDPPKDPGHRTYPTETVPFIRKLKKEMPGIEIYGAFDPYRSNIRFELDYLKEKEDAGAAGFMSQPFFDLRLLEIYAEYLEGKNVFWGISPVLTESSRGYWESRNRAVFPKHFKPDLYWNVDFGRRVLNYCTANNFNLYLMPIKVNLEAYLSGLFT</sequence>
<comment type="similarity">
    <text evidence="6">Belongs to the methylenetetrahydrofolate reductase family.</text>
</comment>
<dbReference type="AlphaFoldDB" id="A0A7T7XPI5"/>
<dbReference type="UniPathway" id="UPA00193"/>
<protein>
    <recommendedName>
        <fullName evidence="6">Methylenetetrahydrofolate reductase</fullName>
    </recommendedName>
</protein>
<dbReference type="GO" id="GO:0035999">
    <property type="term" value="P:tetrahydrofolate interconversion"/>
    <property type="evidence" value="ECO:0007669"/>
    <property type="project" value="UniProtKB-UniPathway"/>
</dbReference>